<keyword evidence="9 11" id="KW-0811">Translocation</keyword>
<feature type="chain" id="PRO_5032980183" description="Protein translocase subunit SecA" evidence="12">
    <location>
        <begin position="29"/>
        <end position="697"/>
    </location>
</feature>
<dbReference type="SMART" id="SM00957">
    <property type="entry name" value="SecA_DEAD"/>
    <property type="match status" value="1"/>
</dbReference>
<dbReference type="Pfam" id="PF21090">
    <property type="entry name" value="P-loop_SecA"/>
    <property type="match status" value="2"/>
</dbReference>
<dbReference type="Gene3D" id="3.90.1440.10">
    <property type="entry name" value="SecA, preprotein cross-linking domain"/>
    <property type="match status" value="1"/>
</dbReference>
<dbReference type="InterPro" id="IPR000185">
    <property type="entry name" value="SecA"/>
</dbReference>
<evidence type="ECO:0000259" key="13">
    <source>
        <dbReference type="PROSITE" id="PS51192"/>
    </source>
</evidence>
<dbReference type="PANTHER" id="PTHR30612">
    <property type="entry name" value="SECA INNER MEMBRANE COMPONENT OF SEC PROTEIN SECRETION SYSTEM"/>
    <property type="match status" value="1"/>
</dbReference>
<evidence type="ECO:0000256" key="1">
    <source>
        <dbReference type="ARBA" id="ARBA00022448"/>
    </source>
</evidence>
<dbReference type="EMBL" id="JABBFX010000003">
    <property type="protein sequence ID" value="NML47384.1"/>
    <property type="molecule type" value="Genomic_DNA"/>
</dbReference>
<comment type="subunit">
    <text evidence="11">Monomer and homodimer. Part of the essential Sec protein translocation apparatus which comprises SecA, SecYEG and auxiliary proteins SecDF-YajC and YidC.</text>
</comment>
<proteinExistence type="inferred from homology"/>
<dbReference type="InterPro" id="IPR011115">
    <property type="entry name" value="SecA_DEAD"/>
</dbReference>
<dbReference type="InterPro" id="IPR036670">
    <property type="entry name" value="SecA_X-link_sf"/>
</dbReference>
<dbReference type="GO" id="GO:0017038">
    <property type="term" value="P:protein import"/>
    <property type="evidence" value="ECO:0007669"/>
    <property type="project" value="InterPro"/>
</dbReference>
<dbReference type="SUPFAM" id="SSF52540">
    <property type="entry name" value="P-loop containing nucleoside triphosphate hydrolases"/>
    <property type="match status" value="2"/>
</dbReference>
<keyword evidence="7 11" id="KW-0653">Protein transport</keyword>
<dbReference type="AlphaFoldDB" id="A0A848HA71"/>
<dbReference type="SMART" id="SM00958">
    <property type="entry name" value="SecA_PP_bind"/>
    <property type="match status" value="1"/>
</dbReference>
<dbReference type="InterPro" id="IPR001650">
    <property type="entry name" value="Helicase_C-like"/>
</dbReference>
<dbReference type="EC" id="7.4.2.8" evidence="11"/>
<keyword evidence="17" id="KW-1185">Reference proteome</keyword>
<evidence type="ECO:0000256" key="2">
    <source>
        <dbReference type="ARBA" id="ARBA00022475"/>
    </source>
</evidence>
<comment type="subcellular location">
    <subcellularLocation>
        <location evidence="11">Cell membrane</location>
        <topology evidence="11">Peripheral membrane protein</topology>
        <orientation evidence="11">Cytoplasmic side</orientation>
    </subcellularLocation>
    <subcellularLocation>
        <location evidence="11">Cytoplasm</location>
    </subcellularLocation>
    <text evidence="11">Distribution is 50-50.</text>
</comment>
<keyword evidence="10 11" id="KW-0472">Membrane</keyword>
<evidence type="ECO:0000313" key="17">
    <source>
        <dbReference type="Proteomes" id="UP000541185"/>
    </source>
</evidence>
<dbReference type="Proteomes" id="UP000541185">
    <property type="component" value="Unassembled WGS sequence"/>
</dbReference>
<evidence type="ECO:0000256" key="4">
    <source>
        <dbReference type="ARBA" id="ARBA00022519"/>
    </source>
</evidence>
<dbReference type="InterPro" id="IPR011130">
    <property type="entry name" value="SecA_preprotein_X-link_dom"/>
</dbReference>
<keyword evidence="8 11" id="KW-1278">Translocase</keyword>
<dbReference type="GO" id="GO:0005524">
    <property type="term" value="F:ATP binding"/>
    <property type="evidence" value="ECO:0007669"/>
    <property type="project" value="UniProtKB-UniRule"/>
</dbReference>
<evidence type="ECO:0000256" key="9">
    <source>
        <dbReference type="ARBA" id="ARBA00023010"/>
    </source>
</evidence>
<evidence type="ECO:0000256" key="11">
    <source>
        <dbReference type="HAMAP-Rule" id="MF_01382"/>
    </source>
</evidence>
<comment type="caution">
    <text evidence="16">The sequence shown here is derived from an EMBL/GenBank/DDBJ whole genome shotgun (WGS) entry which is preliminary data.</text>
</comment>
<dbReference type="Gene3D" id="3.40.50.300">
    <property type="entry name" value="P-loop containing nucleotide triphosphate hydrolases"/>
    <property type="match status" value="2"/>
</dbReference>
<comment type="similarity">
    <text evidence="11">Belongs to the SecA family.</text>
</comment>
<dbReference type="InterPro" id="IPR014018">
    <property type="entry name" value="SecA_motor_DEAD"/>
</dbReference>
<keyword evidence="6 11" id="KW-0067">ATP-binding</keyword>
<comment type="function">
    <text evidence="11">Part of the Sec protein translocase complex. Interacts with the SecYEG preprotein conducting channel. Has a central role in coupling the hydrolysis of ATP to the transfer of proteins into and across the cell membrane, serving both as a receptor for the preprotein-SecB complex and as an ATP-driven molecular motor driving the stepwise translocation of polypeptide chains across the membrane.</text>
</comment>
<keyword evidence="12" id="KW-0732">Signal</keyword>
<feature type="binding site" evidence="11">
    <location>
        <position position="577"/>
    </location>
    <ligand>
        <name>ATP</name>
        <dbReference type="ChEBI" id="CHEBI:30616"/>
    </ligand>
</feature>
<dbReference type="GO" id="GO:0005886">
    <property type="term" value="C:plasma membrane"/>
    <property type="evidence" value="ECO:0007669"/>
    <property type="project" value="UniProtKB-SubCell"/>
</dbReference>
<dbReference type="HAMAP" id="MF_01382">
    <property type="entry name" value="SecA"/>
    <property type="match status" value="1"/>
</dbReference>
<feature type="domain" description="Helicase C-terminal" evidence="14">
    <location>
        <begin position="505"/>
        <end position="649"/>
    </location>
</feature>
<dbReference type="GO" id="GO:0031522">
    <property type="term" value="C:cell envelope Sec protein transport complex"/>
    <property type="evidence" value="ECO:0007669"/>
    <property type="project" value="TreeGrafter"/>
</dbReference>
<dbReference type="GO" id="GO:0008564">
    <property type="term" value="F:protein-exporting ATPase activity"/>
    <property type="evidence" value="ECO:0007669"/>
    <property type="project" value="UniProtKB-EC"/>
</dbReference>
<evidence type="ECO:0000256" key="6">
    <source>
        <dbReference type="ARBA" id="ARBA00022840"/>
    </source>
</evidence>
<dbReference type="InterPro" id="IPR014001">
    <property type="entry name" value="Helicase_ATP-bd"/>
</dbReference>
<evidence type="ECO:0000256" key="8">
    <source>
        <dbReference type="ARBA" id="ARBA00022967"/>
    </source>
</evidence>
<dbReference type="InterPro" id="IPR027417">
    <property type="entry name" value="P-loop_NTPase"/>
</dbReference>
<evidence type="ECO:0000259" key="15">
    <source>
        <dbReference type="PROSITE" id="PS51196"/>
    </source>
</evidence>
<dbReference type="GO" id="GO:0065002">
    <property type="term" value="P:intracellular protein transmembrane transport"/>
    <property type="evidence" value="ECO:0007669"/>
    <property type="project" value="UniProtKB-UniRule"/>
</dbReference>
<feature type="binding site" evidence="11">
    <location>
        <begin position="166"/>
        <end position="170"/>
    </location>
    <ligand>
        <name>ATP</name>
        <dbReference type="ChEBI" id="CHEBI:30616"/>
    </ligand>
</feature>
<organism evidence="16 17">
    <name type="scientific">Ramlibacter agri</name>
    <dbReference type="NCBI Taxonomy" id="2728837"/>
    <lineage>
        <taxon>Bacteria</taxon>
        <taxon>Pseudomonadati</taxon>
        <taxon>Pseudomonadota</taxon>
        <taxon>Betaproteobacteria</taxon>
        <taxon>Burkholderiales</taxon>
        <taxon>Comamonadaceae</taxon>
        <taxon>Ramlibacter</taxon>
    </lineage>
</organism>
<dbReference type="PROSITE" id="PS51196">
    <property type="entry name" value="SECA_MOTOR_DEAD"/>
    <property type="match status" value="1"/>
</dbReference>
<dbReference type="FunFam" id="3.40.50.300:FF:000429">
    <property type="entry name" value="Preprotein translocase subunit SecA"/>
    <property type="match status" value="1"/>
</dbReference>
<accession>A0A848HA71</accession>
<keyword evidence="5 11" id="KW-0547">Nucleotide-binding</keyword>
<dbReference type="Pfam" id="PF01043">
    <property type="entry name" value="SecA_PP_bind"/>
    <property type="match status" value="1"/>
</dbReference>
<feature type="domain" description="Helicase ATP-binding" evidence="13">
    <location>
        <begin position="150"/>
        <end position="327"/>
    </location>
</feature>
<dbReference type="InterPro" id="IPR020937">
    <property type="entry name" value="SecA_CS"/>
</dbReference>
<dbReference type="InterPro" id="IPR044722">
    <property type="entry name" value="SecA_SF2_C"/>
</dbReference>
<keyword evidence="1 11" id="KW-0813">Transport</keyword>
<name>A0A848HA71_9BURK</name>
<evidence type="ECO:0000256" key="5">
    <source>
        <dbReference type="ARBA" id="ARBA00022741"/>
    </source>
</evidence>
<dbReference type="PROSITE" id="PS01312">
    <property type="entry name" value="SECA"/>
    <property type="match status" value="1"/>
</dbReference>
<dbReference type="GO" id="GO:0006605">
    <property type="term" value="P:protein targeting"/>
    <property type="evidence" value="ECO:0007669"/>
    <property type="project" value="UniProtKB-UniRule"/>
</dbReference>
<dbReference type="Pfam" id="PF07517">
    <property type="entry name" value="SecA_DEAD"/>
    <property type="match status" value="1"/>
</dbReference>
<feature type="binding site" evidence="11">
    <location>
        <position position="148"/>
    </location>
    <ligand>
        <name>ATP</name>
        <dbReference type="ChEBI" id="CHEBI:30616"/>
    </ligand>
</feature>
<evidence type="ECO:0000256" key="3">
    <source>
        <dbReference type="ARBA" id="ARBA00022490"/>
    </source>
</evidence>
<evidence type="ECO:0000256" key="12">
    <source>
        <dbReference type="SAM" id="SignalP"/>
    </source>
</evidence>
<evidence type="ECO:0000256" key="10">
    <source>
        <dbReference type="ARBA" id="ARBA00023136"/>
    </source>
</evidence>
<reference evidence="16 17" key="1">
    <citation type="submission" date="2020-04" db="EMBL/GenBank/DDBJ databases">
        <title>Ramlibacter sp. G-1-2-2 isolated from soil.</title>
        <authorList>
            <person name="Dahal R.H."/>
        </authorList>
    </citation>
    <scope>NUCLEOTIDE SEQUENCE [LARGE SCALE GENOMIC DNA]</scope>
    <source>
        <strain evidence="16 17">G-1-2-2</strain>
    </source>
</reference>
<evidence type="ECO:0000256" key="7">
    <source>
        <dbReference type="ARBA" id="ARBA00022927"/>
    </source>
</evidence>
<dbReference type="PROSITE" id="PS51192">
    <property type="entry name" value="HELICASE_ATP_BIND_1"/>
    <property type="match status" value="1"/>
</dbReference>
<dbReference type="CDD" id="cd17928">
    <property type="entry name" value="DEXDc_SecA"/>
    <property type="match status" value="1"/>
</dbReference>
<dbReference type="PRINTS" id="PR00906">
    <property type="entry name" value="SECA"/>
</dbReference>
<evidence type="ECO:0000313" key="16">
    <source>
        <dbReference type="EMBL" id="NML47384.1"/>
    </source>
</evidence>
<dbReference type="CDD" id="cd18803">
    <property type="entry name" value="SF2_C_secA"/>
    <property type="match status" value="1"/>
</dbReference>
<dbReference type="SUPFAM" id="SSF81767">
    <property type="entry name" value="Pre-protein crosslinking domain of SecA"/>
    <property type="match status" value="1"/>
</dbReference>
<dbReference type="PROSITE" id="PS51194">
    <property type="entry name" value="HELICASE_CTER"/>
    <property type="match status" value="1"/>
</dbReference>
<feature type="domain" description="SecA family profile" evidence="15">
    <location>
        <begin position="64"/>
        <end position="654"/>
    </location>
</feature>
<dbReference type="GO" id="GO:0043952">
    <property type="term" value="P:protein transport by the Sec complex"/>
    <property type="evidence" value="ECO:0007669"/>
    <property type="project" value="TreeGrafter"/>
</dbReference>
<dbReference type="GO" id="GO:0005829">
    <property type="term" value="C:cytosol"/>
    <property type="evidence" value="ECO:0007669"/>
    <property type="project" value="TreeGrafter"/>
</dbReference>
<keyword evidence="2 11" id="KW-1003">Cell membrane</keyword>
<protein>
    <recommendedName>
        <fullName evidence="11">Protein translocase subunit SecA</fullName>
        <ecNumber evidence="11">7.4.2.8</ecNumber>
    </recommendedName>
</protein>
<gene>
    <name evidence="11" type="primary">secA</name>
    <name evidence="16" type="ORF">HHL11_26785</name>
</gene>
<feature type="signal peptide" evidence="12">
    <location>
        <begin position="1"/>
        <end position="28"/>
    </location>
</feature>
<sequence>MCASTTTWSRWLTSGIAVSASCSCPALASSTVLLAEHDELATGRPYIERAETQPGLHDQAAGFLLSAARPLRDRLVDPARRLQRIVELTDRHGREMRESSDEELAVVARRMRVRLRRDGFEPALVGECFALVREAAQRVLGKRHYASQLMGGWALLQGRLVEMETGEGKTFAATLPACTVALAGYPVHVVTVNDYLASRDAEEMGPLFRFLDLGVGVVIQGMAQPDRRAAYAQSVTYCSNKELAFDYLRDRSALARRSSELHLALDRLRGGPARDGGLVLRGLYFCIVDEADSVFIDEARTPLILSSSGGAGGEQEKYDTALRIAAALAADDDFSVDLAERSITLTADGKDLLAEQAEGLGGVWASVRAREELVAQALTALMLFHRDQHYVVSEGKVQIVDESTGRVMPDRSWEHGLHQLIEAKEGCELTAQRKTLARLTYQRLFRRYIRLAGMTGTASEAVREIDSVYGLAVVRVPLHKPSRRADLGVRVHDTLAAKWDAVADSVEQRALVAQRPVLIGTRSVRASEELSAVLTARGIAHALLNAKQDKEEAEVIARAGEPGRVTVATNMAGRGTDIRLAEGVAEKGGLHVILTEYHESRRIDRQLFGRCGRQGDPGTCEAIVSLEDEIFSVYAPGPAGLLRRLRDGGSSLPGAAYGGLRKLAQRAAERRSATIRLQNLKTDRQLEQLLAFSGRGE</sequence>
<keyword evidence="3 11" id="KW-0963">Cytoplasm</keyword>
<comment type="catalytic activity">
    <reaction evidence="11">
        <text>ATP + H2O + cellular proteinSide 1 = ADP + phosphate + cellular proteinSide 2.</text>
        <dbReference type="EC" id="7.4.2.8"/>
    </reaction>
</comment>
<dbReference type="PANTHER" id="PTHR30612:SF0">
    <property type="entry name" value="CHLOROPLAST PROTEIN-TRANSPORTING ATPASE"/>
    <property type="match status" value="1"/>
</dbReference>
<evidence type="ECO:0000259" key="14">
    <source>
        <dbReference type="PROSITE" id="PS51194"/>
    </source>
</evidence>
<keyword evidence="4" id="KW-0997">Cell inner membrane</keyword>